<gene>
    <name evidence="2" type="ORF">GZ085_12690</name>
</gene>
<proteinExistence type="predicted"/>
<evidence type="ECO:0000256" key="1">
    <source>
        <dbReference type="SAM" id="Phobius"/>
    </source>
</evidence>
<dbReference type="PANTHER" id="PTHR40400:SF1">
    <property type="entry name" value="SLR1512 PROTEIN"/>
    <property type="match status" value="1"/>
</dbReference>
<reference evidence="2 3" key="1">
    <citation type="submission" date="2019-09" db="EMBL/GenBank/DDBJ databases">
        <title>H2 Metabolism Revealed by Metagenomic Analysis in Subglacial Sediment of East Antarctica.</title>
        <authorList>
            <person name="Yang Z."/>
            <person name="Zhang Y."/>
            <person name="Lv Y."/>
            <person name="Yan W."/>
            <person name="Xiao X."/>
            <person name="Sun B."/>
            <person name="Ma H."/>
        </authorList>
    </citation>
    <scope>NUCLEOTIDE SEQUENCE [LARGE SCALE GENOMIC DNA]</scope>
    <source>
        <strain evidence="2">Bin2_2</strain>
    </source>
</reference>
<feature type="transmembrane region" description="Helical" evidence="1">
    <location>
        <begin position="97"/>
        <end position="115"/>
    </location>
</feature>
<dbReference type="Proteomes" id="UP000483432">
    <property type="component" value="Unassembled WGS sequence"/>
</dbReference>
<evidence type="ECO:0000313" key="2">
    <source>
        <dbReference type="EMBL" id="NDP49218.1"/>
    </source>
</evidence>
<dbReference type="AlphaFoldDB" id="A0A7C9P9C7"/>
<keyword evidence="1" id="KW-1133">Transmembrane helix</keyword>
<dbReference type="Pfam" id="PF05982">
    <property type="entry name" value="Sbt_1"/>
    <property type="match status" value="1"/>
</dbReference>
<dbReference type="PANTHER" id="PTHR40400">
    <property type="entry name" value="SLR1512 PROTEIN"/>
    <property type="match status" value="1"/>
</dbReference>
<sequence length="326" mass="34556">MDVSNLLIPAVLFFALGFLAQGVKSDLKFPPELAKALSIYLLLGIGLKGGIELSHAHLGEAIEAVGAALFLGFALPILAYAILLAGRLDKLNASAIAAHYGSVSAGTFLTAIAYLNAQEITYETYPVIMLAIMESPAIIVGLLLARFSRGISAQSEDDARENHMGELLRDAFTNGSVILLFGGMLIGYVVKPSSLDTITPFFSTLFMGALSLFLLEMGMEAGKRIGEFKRVGWFLVAFGVLMPLIGGTVGLLVGHYWLGFGEGGTMLVAVLGASASYIAVPPAMRLAIPEANPSYYLTLSLGVTFPFNVIVGIPLYHYFAARLAGV</sequence>
<feature type="transmembrane region" description="Helical" evidence="1">
    <location>
        <begin position="295"/>
        <end position="319"/>
    </location>
</feature>
<dbReference type="EMBL" id="JAAFGW010000227">
    <property type="protein sequence ID" value="NDP49218.1"/>
    <property type="molecule type" value="Genomic_DNA"/>
</dbReference>
<organism evidence="2 3">
    <name type="scientific">Sulfuriferula multivorans</name>
    <dbReference type="NCBI Taxonomy" id="1559896"/>
    <lineage>
        <taxon>Bacteria</taxon>
        <taxon>Pseudomonadati</taxon>
        <taxon>Pseudomonadota</taxon>
        <taxon>Betaproteobacteria</taxon>
        <taxon>Nitrosomonadales</taxon>
        <taxon>Sulfuricellaceae</taxon>
        <taxon>Sulfuriferula</taxon>
    </lineage>
</organism>
<comment type="caution">
    <text evidence="2">The sequence shown here is derived from an EMBL/GenBank/DDBJ whole genome shotgun (WGS) entry which is preliminary data.</text>
</comment>
<keyword evidence="1" id="KW-0812">Transmembrane</keyword>
<feature type="transmembrane region" description="Helical" evidence="1">
    <location>
        <begin position="201"/>
        <end position="219"/>
    </location>
</feature>
<protein>
    <submittedName>
        <fullName evidence="2">Sodium-dependent bicarbonate transport family permease</fullName>
    </submittedName>
</protein>
<name>A0A7C9P9C7_9PROT</name>
<feature type="transmembrane region" description="Helical" evidence="1">
    <location>
        <begin position="264"/>
        <end position="283"/>
    </location>
</feature>
<keyword evidence="1" id="KW-0472">Membrane</keyword>
<dbReference type="InterPro" id="IPR010293">
    <property type="entry name" value="Sbt_1"/>
</dbReference>
<accession>A0A7C9P9C7</accession>
<feature type="transmembrane region" description="Helical" evidence="1">
    <location>
        <begin position="64"/>
        <end position="85"/>
    </location>
</feature>
<feature type="transmembrane region" description="Helical" evidence="1">
    <location>
        <begin position="127"/>
        <end position="147"/>
    </location>
</feature>
<feature type="transmembrane region" description="Helical" evidence="1">
    <location>
        <begin position="231"/>
        <end position="258"/>
    </location>
</feature>
<evidence type="ECO:0000313" key="3">
    <source>
        <dbReference type="Proteomes" id="UP000483432"/>
    </source>
</evidence>
<feature type="transmembrane region" description="Helical" evidence="1">
    <location>
        <begin position="167"/>
        <end position="189"/>
    </location>
</feature>